<protein>
    <submittedName>
        <fullName evidence="2">Plasmid mobilization relaxosome protein MobC</fullName>
    </submittedName>
</protein>
<dbReference type="InterPro" id="IPR008687">
    <property type="entry name" value="MobC"/>
</dbReference>
<feature type="domain" description="Bacterial mobilisation" evidence="1">
    <location>
        <begin position="66"/>
        <end position="106"/>
    </location>
</feature>
<sequence length="114" mass="13127">MGRPKKPVDQKRNIKFTFRMTEEEVRLLGSLCEVAAMPAADVVRACVFKNRLPKAKVPKLDRQTYVELKRIGNNINQIARQLNSKFEVPADRMKAIETLSAKLDQVIKLLLYDR</sequence>
<dbReference type="EMBL" id="CP030041">
    <property type="protein sequence ID" value="AWW30158.1"/>
    <property type="molecule type" value="Genomic_DNA"/>
</dbReference>
<reference evidence="2 3" key="1">
    <citation type="submission" date="2018-06" db="EMBL/GenBank/DDBJ databases">
        <title>Echinicola strongylocentroti sp. nov., isolated from a sea urchin Strongylocentrotus intermedius.</title>
        <authorList>
            <person name="Bae S.S."/>
        </authorList>
    </citation>
    <scope>NUCLEOTIDE SEQUENCE [LARGE SCALE GENOMIC DNA]</scope>
    <source>
        <strain evidence="2 3">MEBiC08714</strain>
    </source>
</reference>
<dbReference type="AlphaFoldDB" id="A0A2Z4II20"/>
<dbReference type="OrthoDB" id="681025at2"/>
<organism evidence="2 3">
    <name type="scientific">Echinicola strongylocentroti</name>
    <dbReference type="NCBI Taxonomy" id="1795355"/>
    <lineage>
        <taxon>Bacteria</taxon>
        <taxon>Pseudomonadati</taxon>
        <taxon>Bacteroidota</taxon>
        <taxon>Cytophagia</taxon>
        <taxon>Cytophagales</taxon>
        <taxon>Cyclobacteriaceae</taxon>
        <taxon>Echinicola</taxon>
    </lineage>
</organism>
<evidence type="ECO:0000313" key="3">
    <source>
        <dbReference type="Proteomes" id="UP000248688"/>
    </source>
</evidence>
<evidence type="ECO:0000313" key="2">
    <source>
        <dbReference type="EMBL" id="AWW30158.1"/>
    </source>
</evidence>
<evidence type="ECO:0000259" key="1">
    <source>
        <dbReference type="Pfam" id="PF05713"/>
    </source>
</evidence>
<dbReference type="Proteomes" id="UP000248688">
    <property type="component" value="Chromosome"/>
</dbReference>
<keyword evidence="3" id="KW-1185">Reference proteome</keyword>
<accession>A0A2Z4II20</accession>
<dbReference type="KEGG" id="est:DN752_08505"/>
<dbReference type="RefSeq" id="WP_112783544.1">
    <property type="nucleotide sequence ID" value="NZ_CP030041.1"/>
</dbReference>
<proteinExistence type="predicted"/>
<gene>
    <name evidence="2" type="ORF">DN752_08505</name>
</gene>
<name>A0A2Z4II20_9BACT</name>
<dbReference type="Pfam" id="PF05713">
    <property type="entry name" value="MobC"/>
    <property type="match status" value="1"/>
</dbReference>